<evidence type="ECO:0000313" key="2">
    <source>
        <dbReference type="Proteomes" id="UP000732527"/>
    </source>
</evidence>
<accession>A0A921JQ66</accession>
<sequence>MPDHNSTVKNMKQYMAKQIYPEEVIFLTHDPENEFNKTTQHKWAAYPKNYYLLQIVRRFYASKFPNNELNTTVTFTAPYQLIKFAEQTDCNTYVSKSFYKAHKAEITLSPVKTKSETNFESCFIYRKNKSEIPRLVNFLKEWDKFIEEKDYDSRLEDIKVNI</sequence>
<name>A0A921JQ66_LACJH</name>
<dbReference type="AlphaFoldDB" id="A0A921JQ66"/>
<gene>
    <name evidence="1" type="ORF">K8V69_08100</name>
</gene>
<protein>
    <submittedName>
        <fullName evidence="1">Uncharacterized protein</fullName>
    </submittedName>
</protein>
<reference evidence="1" key="1">
    <citation type="journal article" date="2021" name="PeerJ">
        <title>Extensive microbial diversity within the chicken gut microbiome revealed by metagenomics and culture.</title>
        <authorList>
            <person name="Gilroy R."/>
            <person name="Ravi A."/>
            <person name="Getino M."/>
            <person name="Pursley I."/>
            <person name="Horton D.L."/>
            <person name="Alikhan N.F."/>
            <person name="Baker D."/>
            <person name="Gharbi K."/>
            <person name="Hall N."/>
            <person name="Watson M."/>
            <person name="Adriaenssens E.M."/>
            <person name="Foster-Nyarko E."/>
            <person name="Jarju S."/>
            <person name="Secka A."/>
            <person name="Antonio M."/>
            <person name="Oren A."/>
            <person name="Chaudhuri R.R."/>
            <person name="La Ragione R."/>
            <person name="Hildebrand F."/>
            <person name="Pallen M.J."/>
        </authorList>
    </citation>
    <scope>NUCLEOTIDE SEQUENCE</scope>
    <source>
        <strain evidence="1">CHK192-2623</strain>
    </source>
</reference>
<dbReference type="Proteomes" id="UP000732527">
    <property type="component" value="Unassembled WGS sequence"/>
</dbReference>
<dbReference type="EMBL" id="DYYQ01000053">
    <property type="protein sequence ID" value="HJE50108.1"/>
    <property type="molecule type" value="Genomic_DNA"/>
</dbReference>
<reference evidence="1" key="2">
    <citation type="submission" date="2021-09" db="EMBL/GenBank/DDBJ databases">
        <authorList>
            <person name="Gilroy R."/>
        </authorList>
    </citation>
    <scope>NUCLEOTIDE SEQUENCE</scope>
    <source>
        <strain evidence="1">CHK192-2623</strain>
    </source>
</reference>
<organism evidence="1 2">
    <name type="scientific">Lactobacillus johnsonii</name>
    <dbReference type="NCBI Taxonomy" id="33959"/>
    <lineage>
        <taxon>Bacteria</taxon>
        <taxon>Bacillati</taxon>
        <taxon>Bacillota</taxon>
        <taxon>Bacilli</taxon>
        <taxon>Lactobacillales</taxon>
        <taxon>Lactobacillaceae</taxon>
        <taxon>Lactobacillus</taxon>
    </lineage>
</organism>
<evidence type="ECO:0000313" key="1">
    <source>
        <dbReference type="EMBL" id="HJE50108.1"/>
    </source>
</evidence>
<comment type="caution">
    <text evidence="1">The sequence shown here is derived from an EMBL/GenBank/DDBJ whole genome shotgun (WGS) entry which is preliminary data.</text>
</comment>
<proteinExistence type="predicted"/>